<evidence type="ECO:0000256" key="5">
    <source>
        <dbReference type="ARBA" id="ARBA00023242"/>
    </source>
</evidence>
<reference evidence="8 9" key="1">
    <citation type="submission" date="2019-07" db="EMBL/GenBank/DDBJ databases">
        <title>Genome assembly of two rare yeast pathogens: Diutina rugosa and Trichomonascus ciferrii.</title>
        <authorList>
            <person name="Mixao V."/>
            <person name="Saus E."/>
            <person name="Hansen A."/>
            <person name="Lass-Flor C."/>
            <person name="Gabaldon T."/>
        </authorList>
    </citation>
    <scope>NUCLEOTIDE SEQUENCE [LARGE SCALE GENOMIC DNA]</scope>
    <source>
        <strain evidence="8 9">CBS 613</strain>
    </source>
</reference>
<keyword evidence="3" id="KW-0805">Transcription regulation</keyword>
<feature type="compositionally biased region" description="Acidic residues" evidence="7">
    <location>
        <begin position="537"/>
        <end position="547"/>
    </location>
</feature>
<evidence type="ECO:0000256" key="3">
    <source>
        <dbReference type="ARBA" id="ARBA00023015"/>
    </source>
</evidence>
<gene>
    <name evidence="8" type="ORF">DIURU_004455</name>
</gene>
<dbReference type="Proteomes" id="UP000449547">
    <property type="component" value="Unassembled WGS sequence"/>
</dbReference>
<feature type="region of interest" description="Disordered" evidence="7">
    <location>
        <begin position="517"/>
        <end position="559"/>
    </location>
</feature>
<feature type="compositionally biased region" description="Basic residues" evidence="7">
    <location>
        <begin position="462"/>
        <end position="471"/>
    </location>
</feature>
<evidence type="ECO:0000256" key="7">
    <source>
        <dbReference type="SAM" id="MobiDB-lite"/>
    </source>
</evidence>
<dbReference type="AlphaFoldDB" id="A0A642UHF7"/>
<evidence type="ECO:0000256" key="2">
    <source>
        <dbReference type="ARBA" id="ARBA00005330"/>
    </source>
</evidence>
<dbReference type="OMA" id="GEHYNDS"/>
<evidence type="ECO:0000256" key="4">
    <source>
        <dbReference type="ARBA" id="ARBA00023163"/>
    </source>
</evidence>
<evidence type="ECO:0000256" key="1">
    <source>
        <dbReference type="ARBA" id="ARBA00004123"/>
    </source>
</evidence>
<protein>
    <submittedName>
        <fullName evidence="8">Uncharacterized protein</fullName>
    </submittedName>
</protein>
<dbReference type="GO" id="GO:0003713">
    <property type="term" value="F:transcription coactivator activity"/>
    <property type="evidence" value="ECO:0007669"/>
    <property type="project" value="TreeGrafter"/>
</dbReference>
<evidence type="ECO:0000313" key="9">
    <source>
        <dbReference type="Proteomes" id="UP000449547"/>
    </source>
</evidence>
<dbReference type="OrthoDB" id="1232at2759"/>
<keyword evidence="4" id="KW-0804">Transcription</keyword>
<dbReference type="GO" id="GO:0000124">
    <property type="term" value="C:SAGA complex"/>
    <property type="evidence" value="ECO:0007669"/>
    <property type="project" value="TreeGrafter"/>
</dbReference>
<evidence type="ECO:0000313" key="8">
    <source>
        <dbReference type="EMBL" id="KAA8899074.1"/>
    </source>
</evidence>
<dbReference type="GO" id="GO:0005634">
    <property type="term" value="C:nucleus"/>
    <property type="evidence" value="ECO:0007669"/>
    <property type="project" value="UniProtKB-SubCell"/>
</dbReference>
<feature type="region of interest" description="Disordered" evidence="7">
    <location>
        <begin position="66"/>
        <end position="121"/>
    </location>
</feature>
<keyword evidence="6" id="KW-0175">Coiled coil</keyword>
<comment type="similarity">
    <text evidence="2">Belongs to the NGG1 family.</text>
</comment>
<dbReference type="VEuPathDB" id="FungiDB:DIURU_004455"/>
<proteinExistence type="inferred from homology"/>
<dbReference type="PANTHER" id="PTHR13556:SF2">
    <property type="entry name" value="TRANSCRIPTIONAL ADAPTER 3"/>
    <property type="match status" value="1"/>
</dbReference>
<keyword evidence="5" id="KW-0539">Nucleus</keyword>
<comment type="subcellular location">
    <subcellularLocation>
        <location evidence="1">Nucleus</location>
    </subcellularLocation>
</comment>
<dbReference type="Pfam" id="PF10198">
    <property type="entry name" value="Ada3"/>
    <property type="match status" value="1"/>
</dbReference>
<dbReference type="EMBL" id="SWFT01000130">
    <property type="protein sequence ID" value="KAA8899074.1"/>
    <property type="molecule type" value="Genomic_DNA"/>
</dbReference>
<dbReference type="InterPro" id="IPR019340">
    <property type="entry name" value="Histone_AcTrfase_su3"/>
</dbReference>
<feature type="coiled-coil region" evidence="6">
    <location>
        <begin position="409"/>
        <end position="460"/>
    </location>
</feature>
<sequence length="559" mass="62416">MNSTLSNIIDELGLTYDESVGLLDGDAVRTIPSVNVLNNLATLLNRFSTELDAVDEQDRKALDLLNATGDAEDDDDEHVAKRRRIDGGDDESNSPSTANSSADVKAEPVTPTKGSTNNAVVSTSSVVKSLQEAAKDLGLWNEPEPAHPDRAYYCRKYGVASYPTNDLQDYLPGQIPDTDFSKIKPPSNPVQLSTFQAYIESYFRPFCNTDIDFLEESNVIPPGIDADYDPDVTPYLIPKLGEHYNDSWDDEDAGKTSAGLPSHVRPLESYSAQGTVDNLVDENLYTEEVSCGPLSSRLLSAVLSTHEANARDIDDDEASIKPEDDIVATQLDSVEDYKVTANVSDYSSFEDRLRRELKYIGIFTNLPIIDEAASTKAGAIVKKPPHTNLVDHPEEWLMNREDDEVCGEMRKLQHELRAAVQRNRDHRKRLVSIIEEQLAYQEYQTILEDLDKQVDQAYMKRLKQKNKKKKSTSTTAQKTTPESQQQLHQQLQQQQAANSGLRALLDKRQRWINNIGKLFPPPEVMKRVPKESILGTEGDDNDGDGDEVTTTTDLIRQAE</sequence>
<dbReference type="RefSeq" id="XP_034010751.1">
    <property type="nucleotide sequence ID" value="XM_034157330.1"/>
</dbReference>
<dbReference type="GeneID" id="54783106"/>
<feature type="region of interest" description="Disordered" evidence="7">
    <location>
        <begin position="462"/>
        <end position="495"/>
    </location>
</feature>
<comment type="caution">
    <text evidence="8">The sequence shown here is derived from an EMBL/GenBank/DDBJ whole genome shotgun (WGS) entry which is preliminary data.</text>
</comment>
<keyword evidence="9" id="KW-1185">Reference proteome</keyword>
<evidence type="ECO:0000256" key="6">
    <source>
        <dbReference type="SAM" id="Coils"/>
    </source>
</evidence>
<feature type="compositionally biased region" description="Low complexity" evidence="7">
    <location>
        <begin position="472"/>
        <end position="495"/>
    </location>
</feature>
<feature type="compositionally biased region" description="Polar residues" evidence="7">
    <location>
        <begin position="93"/>
        <end position="102"/>
    </location>
</feature>
<accession>A0A642UHF7</accession>
<name>A0A642UHF7_DIURU</name>
<dbReference type="PANTHER" id="PTHR13556">
    <property type="entry name" value="TRANSCRIPTIONAL ADAPTER 3-RELATED"/>
    <property type="match status" value="1"/>
</dbReference>
<dbReference type="GO" id="GO:0006357">
    <property type="term" value="P:regulation of transcription by RNA polymerase II"/>
    <property type="evidence" value="ECO:0007669"/>
    <property type="project" value="TreeGrafter"/>
</dbReference>
<organism evidence="8 9">
    <name type="scientific">Diutina rugosa</name>
    <name type="common">Yeast</name>
    <name type="synonym">Candida rugosa</name>
    <dbReference type="NCBI Taxonomy" id="5481"/>
    <lineage>
        <taxon>Eukaryota</taxon>
        <taxon>Fungi</taxon>
        <taxon>Dikarya</taxon>
        <taxon>Ascomycota</taxon>
        <taxon>Saccharomycotina</taxon>
        <taxon>Pichiomycetes</taxon>
        <taxon>Debaryomycetaceae</taxon>
        <taxon>Diutina</taxon>
    </lineage>
</organism>